<evidence type="ECO:0000256" key="3">
    <source>
        <dbReference type="SAM" id="Phobius"/>
    </source>
</evidence>
<evidence type="ECO:0000256" key="1">
    <source>
        <dbReference type="SAM" id="Coils"/>
    </source>
</evidence>
<keyword evidence="3" id="KW-0812">Transmembrane</keyword>
<evidence type="ECO:0000313" key="4">
    <source>
        <dbReference type="EMBL" id="CAD8926324.1"/>
    </source>
</evidence>
<gene>
    <name evidence="4" type="ORF">SMAR1040_LOCUS271</name>
</gene>
<name>A0A7S1CTA0_9STRA</name>
<dbReference type="AlphaFoldDB" id="A0A7S1CTA0"/>
<keyword evidence="3" id="KW-1133">Transmembrane helix</keyword>
<organism evidence="4">
    <name type="scientific">Skeletonema marinoi</name>
    <dbReference type="NCBI Taxonomy" id="267567"/>
    <lineage>
        <taxon>Eukaryota</taxon>
        <taxon>Sar</taxon>
        <taxon>Stramenopiles</taxon>
        <taxon>Ochrophyta</taxon>
        <taxon>Bacillariophyta</taxon>
        <taxon>Coscinodiscophyceae</taxon>
        <taxon>Thalassiosirophycidae</taxon>
        <taxon>Thalassiosirales</taxon>
        <taxon>Skeletonemataceae</taxon>
        <taxon>Skeletonema</taxon>
        <taxon>Skeletonema marinoi-dohrnii complex</taxon>
    </lineage>
</organism>
<feature type="region of interest" description="Disordered" evidence="2">
    <location>
        <begin position="1"/>
        <end position="52"/>
    </location>
</feature>
<reference evidence="4" key="1">
    <citation type="submission" date="2021-01" db="EMBL/GenBank/DDBJ databases">
        <authorList>
            <person name="Corre E."/>
            <person name="Pelletier E."/>
            <person name="Niang G."/>
            <person name="Scheremetjew M."/>
            <person name="Finn R."/>
            <person name="Kale V."/>
            <person name="Holt S."/>
            <person name="Cochrane G."/>
            <person name="Meng A."/>
            <person name="Brown T."/>
            <person name="Cohen L."/>
        </authorList>
    </citation>
    <scope>NUCLEOTIDE SEQUENCE</scope>
    <source>
        <strain evidence="4">FE60</strain>
    </source>
</reference>
<proteinExistence type="predicted"/>
<protein>
    <submittedName>
        <fullName evidence="4">Uncharacterized protein</fullName>
    </submittedName>
</protein>
<sequence>MSYRQAKDAPADPPEDEENQSQSLLNNASPRAAAAPRSFTQPSSSASSSSSSSPAISAFDAMATATNTQNPLMLAKLVARKFILLLTTEQEEDPNTRVGITVALLKDVILGVVFGFLTISFAIVLDHRNIIHIQSAHHLRDASYSAMSDPATLAMIEAETDMKFMPAVDYEAAKKEIEDSQSSLEAVKLKLEERTAELEEVTKSMQALVEEKETLMKDPKIAEVANFCTGCSWGGSGNCGARVQYLMDTYNNAKIAAMLGLMEQGKCKN</sequence>
<feature type="compositionally biased region" description="Low complexity" evidence="2">
    <location>
        <begin position="23"/>
        <end position="52"/>
    </location>
</feature>
<keyword evidence="3" id="KW-0472">Membrane</keyword>
<accession>A0A7S1CTA0</accession>
<evidence type="ECO:0000256" key="2">
    <source>
        <dbReference type="SAM" id="MobiDB-lite"/>
    </source>
</evidence>
<dbReference type="EMBL" id="HBFU01000437">
    <property type="protein sequence ID" value="CAD8926324.1"/>
    <property type="molecule type" value="Transcribed_RNA"/>
</dbReference>
<feature type="coiled-coil region" evidence="1">
    <location>
        <begin position="170"/>
        <end position="218"/>
    </location>
</feature>
<feature type="compositionally biased region" description="Basic and acidic residues" evidence="2">
    <location>
        <begin position="1"/>
        <end position="10"/>
    </location>
</feature>
<feature type="transmembrane region" description="Helical" evidence="3">
    <location>
        <begin position="108"/>
        <end position="125"/>
    </location>
</feature>
<keyword evidence="1" id="KW-0175">Coiled coil</keyword>